<evidence type="ECO:0000313" key="2">
    <source>
        <dbReference type="EMBL" id="DAF46269.1"/>
    </source>
</evidence>
<accession>A0A8S5S5F0</accession>
<sequence length="33" mass="3779">MPVHLSEIQLMTTQLLVIVSSMILRWILQLLAS</sequence>
<proteinExistence type="predicted"/>
<protein>
    <submittedName>
        <fullName evidence="2">Uncharacterized protein</fullName>
    </submittedName>
</protein>
<feature type="transmembrane region" description="Helical" evidence="1">
    <location>
        <begin position="12"/>
        <end position="32"/>
    </location>
</feature>
<keyword evidence="1" id="KW-0812">Transmembrane</keyword>
<reference evidence="2" key="1">
    <citation type="journal article" date="2021" name="Proc. Natl. Acad. Sci. U.S.A.">
        <title>A Catalog of Tens of Thousands of Viruses from Human Metagenomes Reveals Hidden Associations with Chronic Diseases.</title>
        <authorList>
            <person name="Tisza M.J."/>
            <person name="Buck C.B."/>
        </authorList>
    </citation>
    <scope>NUCLEOTIDE SEQUENCE</scope>
    <source>
        <strain evidence="2">CtzCL6</strain>
    </source>
</reference>
<keyword evidence="1" id="KW-1133">Transmembrane helix</keyword>
<organism evidence="2">
    <name type="scientific">Siphoviridae sp. ctzCL6</name>
    <dbReference type="NCBI Taxonomy" id="2827978"/>
    <lineage>
        <taxon>Viruses</taxon>
        <taxon>Duplodnaviria</taxon>
        <taxon>Heunggongvirae</taxon>
        <taxon>Uroviricota</taxon>
        <taxon>Caudoviricetes</taxon>
    </lineage>
</organism>
<dbReference type="EMBL" id="BK032534">
    <property type="protein sequence ID" value="DAF46269.1"/>
    <property type="molecule type" value="Genomic_DNA"/>
</dbReference>
<keyword evidence="1" id="KW-0472">Membrane</keyword>
<name>A0A8S5S5F0_9CAUD</name>
<evidence type="ECO:0000256" key="1">
    <source>
        <dbReference type="SAM" id="Phobius"/>
    </source>
</evidence>